<sequence>MRPTFPTAPRRERHDLVNLRDNENPFGGPHRHYPDNGNDDLVAAYTRALDVVEPVPDGLTRPRWRWGPESVLITRGAADGLDLVFRTFFEPASDAVAVTPPSFALFDELATVYRIARLPVPLRGERLDRLDVERLAALPVKGVILCDPGNPTGTCLDRRDVLALLGSFHGLVVIDEAYVECSGRVSYRHLIPEHPNLVVVRSMSKALGLAALRLGAVFAHPDLLTALRKTRLPYALPGPVAARAVAELSRPTRLRERIAAFTGERDRLAAGLAGCPGVGRVFAEAGFVTVEGEHALADELWRAGFDTLPEPMGWPGHVRVSVGRPMDNTRLLAVLKGTAGTAQEPSVGVRKTTFRMARGGIAAIRGRGLQA</sequence>
<dbReference type="InterPro" id="IPR015421">
    <property type="entry name" value="PyrdxlP-dep_Trfase_major"/>
</dbReference>
<keyword evidence="4" id="KW-0663">Pyridoxal phosphate</keyword>
<evidence type="ECO:0000256" key="1">
    <source>
        <dbReference type="ARBA" id="ARBA00001933"/>
    </source>
</evidence>
<dbReference type="RefSeq" id="WP_352014240.1">
    <property type="nucleotide sequence ID" value="NZ_JBHSBC010000048.1"/>
</dbReference>
<accession>A0ABV8FAE6</accession>
<evidence type="ECO:0000256" key="4">
    <source>
        <dbReference type="ARBA" id="ARBA00022898"/>
    </source>
</evidence>
<protein>
    <recommendedName>
        <fullName evidence="5">Aminotransferase</fullName>
        <ecNumber evidence="5">2.6.1.-</ecNumber>
    </recommendedName>
</protein>
<organism evidence="7 8">
    <name type="scientific">Streptosporangium jomthongense</name>
    <dbReference type="NCBI Taxonomy" id="1193683"/>
    <lineage>
        <taxon>Bacteria</taxon>
        <taxon>Bacillati</taxon>
        <taxon>Actinomycetota</taxon>
        <taxon>Actinomycetes</taxon>
        <taxon>Streptosporangiales</taxon>
        <taxon>Streptosporangiaceae</taxon>
        <taxon>Streptosporangium</taxon>
    </lineage>
</organism>
<evidence type="ECO:0000256" key="3">
    <source>
        <dbReference type="ARBA" id="ARBA00022679"/>
    </source>
</evidence>
<keyword evidence="2 5" id="KW-0032">Aminotransferase</keyword>
<dbReference type="InterPro" id="IPR004838">
    <property type="entry name" value="NHTrfase_class1_PyrdxlP-BS"/>
</dbReference>
<gene>
    <name evidence="7" type="ORF">ACFOYY_36300</name>
</gene>
<keyword evidence="3 5" id="KW-0808">Transferase</keyword>
<dbReference type="EMBL" id="JBHSBC010000048">
    <property type="protein sequence ID" value="MFC3985637.1"/>
    <property type="molecule type" value="Genomic_DNA"/>
</dbReference>
<dbReference type="PANTHER" id="PTHR42885:SF2">
    <property type="entry name" value="HISTIDINOL-PHOSPHATE AMINOTRANSFERASE"/>
    <property type="match status" value="1"/>
</dbReference>
<proteinExistence type="inferred from homology"/>
<dbReference type="Gene3D" id="3.40.640.10">
    <property type="entry name" value="Type I PLP-dependent aspartate aminotransferase-like (Major domain)"/>
    <property type="match status" value="1"/>
</dbReference>
<dbReference type="InterPro" id="IPR015422">
    <property type="entry name" value="PyrdxlP-dep_Trfase_small"/>
</dbReference>
<dbReference type="InterPro" id="IPR015424">
    <property type="entry name" value="PyrdxlP-dep_Trfase"/>
</dbReference>
<keyword evidence="8" id="KW-1185">Reference proteome</keyword>
<evidence type="ECO:0000313" key="8">
    <source>
        <dbReference type="Proteomes" id="UP001595698"/>
    </source>
</evidence>
<evidence type="ECO:0000256" key="5">
    <source>
        <dbReference type="RuleBase" id="RU000481"/>
    </source>
</evidence>
<dbReference type="PROSITE" id="PS00105">
    <property type="entry name" value="AA_TRANSFER_CLASS_1"/>
    <property type="match status" value="1"/>
</dbReference>
<comment type="cofactor">
    <cofactor evidence="1 5">
        <name>pyridoxal 5'-phosphate</name>
        <dbReference type="ChEBI" id="CHEBI:597326"/>
    </cofactor>
</comment>
<dbReference type="Pfam" id="PF00155">
    <property type="entry name" value="Aminotran_1_2"/>
    <property type="match status" value="1"/>
</dbReference>
<dbReference type="Gene3D" id="3.90.1150.10">
    <property type="entry name" value="Aspartate Aminotransferase, domain 1"/>
    <property type="match status" value="1"/>
</dbReference>
<dbReference type="PANTHER" id="PTHR42885">
    <property type="entry name" value="HISTIDINOL-PHOSPHATE AMINOTRANSFERASE-RELATED"/>
    <property type="match status" value="1"/>
</dbReference>
<dbReference type="CDD" id="cd00609">
    <property type="entry name" value="AAT_like"/>
    <property type="match status" value="1"/>
</dbReference>
<name>A0ABV8FAE6_9ACTN</name>
<dbReference type="InterPro" id="IPR004839">
    <property type="entry name" value="Aminotransferase_I/II_large"/>
</dbReference>
<reference evidence="8" key="1">
    <citation type="journal article" date="2019" name="Int. J. Syst. Evol. Microbiol.">
        <title>The Global Catalogue of Microorganisms (GCM) 10K type strain sequencing project: providing services to taxonomists for standard genome sequencing and annotation.</title>
        <authorList>
            <consortium name="The Broad Institute Genomics Platform"/>
            <consortium name="The Broad Institute Genome Sequencing Center for Infectious Disease"/>
            <person name="Wu L."/>
            <person name="Ma J."/>
        </authorList>
    </citation>
    <scope>NUCLEOTIDE SEQUENCE [LARGE SCALE GENOMIC DNA]</scope>
    <source>
        <strain evidence="8">TBRC 7912</strain>
    </source>
</reference>
<dbReference type="EC" id="2.6.1.-" evidence="5"/>
<feature type="domain" description="Aminotransferase class I/classII large" evidence="6">
    <location>
        <begin position="67"/>
        <end position="333"/>
    </location>
</feature>
<evidence type="ECO:0000256" key="2">
    <source>
        <dbReference type="ARBA" id="ARBA00022576"/>
    </source>
</evidence>
<comment type="caution">
    <text evidence="7">The sequence shown here is derived from an EMBL/GenBank/DDBJ whole genome shotgun (WGS) entry which is preliminary data.</text>
</comment>
<dbReference type="Proteomes" id="UP001595698">
    <property type="component" value="Unassembled WGS sequence"/>
</dbReference>
<evidence type="ECO:0000259" key="6">
    <source>
        <dbReference type="Pfam" id="PF00155"/>
    </source>
</evidence>
<comment type="similarity">
    <text evidence="5">Belongs to the class-I pyridoxal-phosphate-dependent aminotransferase family.</text>
</comment>
<dbReference type="GO" id="GO:0008483">
    <property type="term" value="F:transaminase activity"/>
    <property type="evidence" value="ECO:0007669"/>
    <property type="project" value="UniProtKB-KW"/>
</dbReference>
<dbReference type="SUPFAM" id="SSF53383">
    <property type="entry name" value="PLP-dependent transferases"/>
    <property type="match status" value="1"/>
</dbReference>
<evidence type="ECO:0000313" key="7">
    <source>
        <dbReference type="EMBL" id="MFC3985637.1"/>
    </source>
</evidence>